<feature type="transmembrane region" description="Helical" evidence="1">
    <location>
        <begin position="79"/>
        <end position="99"/>
    </location>
</feature>
<dbReference type="AlphaFoldDB" id="A0A1F8EI08"/>
<evidence type="ECO:0000256" key="1">
    <source>
        <dbReference type="SAM" id="Phobius"/>
    </source>
</evidence>
<accession>A0A1F8EI08</accession>
<reference evidence="2 3" key="1">
    <citation type="journal article" date="2016" name="Nat. Commun.">
        <title>Thousands of microbial genomes shed light on interconnected biogeochemical processes in an aquifer system.</title>
        <authorList>
            <person name="Anantharaman K."/>
            <person name="Brown C.T."/>
            <person name="Hug L.A."/>
            <person name="Sharon I."/>
            <person name="Castelle C.J."/>
            <person name="Probst A.J."/>
            <person name="Thomas B.C."/>
            <person name="Singh A."/>
            <person name="Wilkins M.J."/>
            <person name="Karaoz U."/>
            <person name="Brodie E.L."/>
            <person name="Williams K.H."/>
            <person name="Hubbard S.S."/>
            <person name="Banfield J.F."/>
        </authorList>
    </citation>
    <scope>NUCLEOTIDE SEQUENCE [LARGE SCALE GENOMIC DNA]</scope>
</reference>
<comment type="caution">
    <text evidence="2">The sequence shown here is derived from an EMBL/GenBank/DDBJ whole genome shotgun (WGS) entry which is preliminary data.</text>
</comment>
<dbReference type="EMBL" id="MGJD01000031">
    <property type="protein sequence ID" value="OGM99989.1"/>
    <property type="molecule type" value="Genomic_DNA"/>
</dbReference>
<feature type="transmembrane region" description="Helical" evidence="1">
    <location>
        <begin position="47"/>
        <end position="67"/>
    </location>
</feature>
<evidence type="ECO:0000313" key="3">
    <source>
        <dbReference type="Proteomes" id="UP000177117"/>
    </source>
</evidence>
<proteinExistence type="predicted"/>
<sequence>MFSSRKLFCLGLSFVSALPAFFSDSFASYLFYVASRLRLGDLNIFSYFIFILGIYMLPLLLIEIVASKLGFFSRDVRKFLYLNILGVLIAYAIYIVWGISSLRNLVGGL</sequence>
<keyword evidence="1" id="KW-1133">Transmembrane helix</keyword>
<name>A0A1F8EI08_9BACT</name>
<evidence type="ECO:0000313" key="2">
    <source>
        <dbReference type="EMBL" id="OGM99989.1"/>
    </source>
</evidence>
<protein>
    <submittedName>
        <fullName evidence="2">Uncharacterized protein</fullName>
    </submittedName>
</protein>
<dbReference type="Proteomes" id="UP000177117">
    <property type="component" value="Unassembled WGS sequence"/>
</dbReference>
<keyword evidence="1" id="KW-0472">Membrane</keyword>
<organism evidence="2 3">
    <name type="scientific">Candidatus Yanofskybacteria bacterium RIFCSPHIGHO2_01_FULL_41_53</name>
    <dbReference type="NCBI Taxonomy" id="1802663"/>
    <lineage>
        <taxon>Bacteria</taxon>
        <taxon>Candidatus Yanofskyibacteriota</taxon>
    </lineage>
</organism>
<keyword evidence="1" id="KW-0812">Transmembrane</keyword>
<gene>
    <name evidence="2" type="ORF">A2650_01090</name>
</gene>